<dbReference type="InParanoid" id="E9HR83"/>
<evidence type="ECO:0000313" key="2">
    <source>
        <dbReference type="EMBL" id="EFX65739.1"/>
    </source>
</evidence>
<evidence type="ECO:0000313" key="3">
    <source>
        <dbReference type="Proteomes" id="UP000000305"/>
    </source>
</evidence>
<accession>E9HR83</accession>
<gene>
    <name evidence="2" type="ORF">DAPPUDRAFT_264262</name>
</gene>
<organism evidence="2 3">
    <name type="scientific">Daphnia pulex</name>
    <name type="common">Water flea</name>
    <dbReference type="NCBI Taxonomy" id="6669"/>
    <lineage>
        <taxon>Eukaryota</taxon>
        <taxon>Metazoa</taxon>
        <taxon>Ecdysozoa</taxon>
        <taxon>Arthropoda</taxon>
        <taxon>Crustacea</taxon>
        <taxon>Branchiopoda</taxon>
        <taxon>Diplostraca</taxon>
        <taxon>Cladocera</taxon>
        <taxon>Anomopoda</taxon>
        <taxon>Daphniidae</taxon>
        <taxon>Daphnia</taxon>
    </lineage>
</organism>
<dbReference type="Proteomes" id="UP000000305">
    <property type="component" value="Unassembled WGS sequence"/>
</dbReference>
<proteinExistence type="predicted"/>
<keyword evidence="3" id="KW-1185">Reference proteome</keyword>
<dbReference type="AlphaFoldDB" id="E9HR83"/>
<feature type="region of interest" description="Disordered" evidence="1">
    <location>
        <begin position="36"/>
        <end position="64"/>
    </location>
</feature>
<name>E9HR83_DAPPU</name>
<reference evidence="2 3" key="1">
    <citation type="journal article" date="2011" name="Science">
        <title>The ecoresponsive genome of Daphnia pulex.</title>
        <authorList>
            <person name="Colbourne J.K."/>
            <person name="Pfrender M.E."/>
            <person name="Gilbert D."/>
            <person name="Thomas W.K."/>
            <person name="Tucker A."/>
            <person name="Oakley T.H."/>
            <person name="Tokishita S."/>
            <person name="Aerts A."/>
            <person name="Arnold G.J."/>
            <person name="Basu M.K."/>
            <person name="Bauer D.J."/>
            <person name="Caceres C.E."/>
            <person name="Carmel L."/>
            <person name="Casola C."/>
            <person name="Choi J.H."/>
            <person name="Detter J.C."/>
            <person name="Dong Q."/>
            <person name="Dusheyko S."/>
            <person name="Eads B.D."/>
            <person name="Frohlich T."/>
            <person name="Geiler-Samerotte K.A."/>
            <person name="Gerlach D."/>
            <person name="Hatcher P."/>
            <person name="Jogdeo S."/>
            <person name="Krijgsveld J."/>
            <person name="Kriventseva E.V."/>
            <person name="Kultz D."/>
            <person name="Laforsch C."/>
            <person name="Lindquist E."/>
            <person name="Lopez J."/>
            <person name="Manak J.R."/>
            <person name="Muller J."/>
            <person name="Pangilinan J."/>
            <person name="Patwardhan R.P."/>
            <person name="Pitluck S."/>
            <person name="Pritham E.J."/>
            <person name="Rechtsteiner A."/>
            <person name="Rho M."/>
            <person name="Rogozin I.B."/>
            <person name="Sakarya O."/>
            <person name="Salamov A."/>
            <person name="Schaack S."/>
            <person name="Shapiro H."/>
            <person name="Shiga Y."/>
            <person name="Skalitzky C."/>
            <person name="Smith Z."/>
            <person name="Souvorov A."/>
            <person name="Sung W."/>
            <person name="Tang Z."/>
            <person name="Tsuchiya D."/>
            <person name="Tu H."/>
            <person name="Vos H."/>
            <person name="Wang M."/>
            <person name="Wolf Y.I."/>
            <person name="Yamagata H."/>
            <person name="Yamada T."/>
            <person name="Ye Y."/>
            <person name="Shaw J.R."/>
            <person name="Andrews J."/>
            <person name="Crease T.J."/>
            <person name="Tang H."/>
            <person name="Lucas S.M."/>
            <person name="Robertson H.M."/>
            <person name="Bork P."/>
            <person name="Koonin E.V."/>
            <person name="Zdobnov E.M."/>
            <person name="Grigoriev I.V."/>
            <person name="Lynch M."/>
            <person name="Boore J.L."/>
        </authorList>
    </citation>
    <scope>NUCLEOTIDE SEQUENCE [LARGE SCALE GENOMIC DNA]</scope>
</reference>
<protein>
    <submittedName>
        <fullName evidence="2">Uncharacterized protein</fullName>
    </submittedName>
</protein>
<sequence length="64" mass="6705">MTLLNSGITPSIVPAWPGDGWMDCPDGNAQLVPQHRVSSGVRENNSTTTNRTSSAAGLARIPNS</sequence>
<dbReference type="HOGENOM" id="CLU_2869832_0_0_1"/>
<feature type="compositionally biased region" description="Low complexity" evidence="1">
    <location>
        <begin position="44"/>
        <end position="54"/>
    </location>
</feature>
<evidence type="ECO:0000256" key="1">
    <source>
        <dbReference type="SAM" id="MobiDB-lite"/>
    </source>
</evidence>
<dbReference type="KEGG" id="dpx:DAPPUDRAFT_264262"/>
<dbReference type="EMBL" id="GL732732">
    <property type="protein sequence ID" value="EFX65739.1"/>
    <property type="molecule type" value="Genomic_DNA"/>
</dbReference>